<dbReference type="Proteomes" id="UP001596111">
    <property type="component" value="Unassembled WGS sequence"/>
</dbReference>
<dbReference type="InterPro" id="IPR020835">
    <property type="entry name" value="Catalase_sf"/>
</dbReference>
<feature type="compositionally biased region" description="Basic and acidic residues" evidence="1">
    <location>
        <begin position="10"/>
        <end position="21"/>
    </location>
</feature>
<evidence type="ECO:0000256" key="1">
    <source>
        <dbReference type="SAM" id="MobiDB-lite"/>
    </source>
</evidence>
<dbReference type="EMBL" id="JBHSNG010000018">
    <property type="protein sequence ID" value="MFC5582394.1"/>
    <property type="molecule type" value="Genomic_DNA"/>
</dbReference>
<feature type="region of interest" description="Disordered" evidence="1">
    <location>
        <begin position="1"/>
        <end position="21"/>
    </location>
</feature>
<reference evidence="3" key="1">
    <citation type="journal article" date="2019" name="Int. J. Syst. Evol. Microbiol.">
        <title>The Global Catalogue of Microorganisms (GCM) 10K type strain sequencing project: providing services to taxonomists for standard genome sequencing and annotation.</title>
        <authorList>
            <consortium name="The Broad Institute Genomics Platform"/>
            <consortium name="The Broad Institute Genome Sequencing Center for Infectious Disease"/>
            <person name="Wu L."/>
            <person name="Ma J."/>
        </authorList>
    </citation>
    <scope>NUCLEOTIDE SEQUENCE [LARGE SCALE GENOMIC DNA]</scope>
    <source>
        <strain evidence="3">CGMCC 1.13587</strain>
    </source>
</reference>
<organism evidence="2 3">
    <name type="scientific">Rhodanobacter terrae</name>
    <dbReference type="NCBI Taxonomy" id="418647"/>
    <lineage>
        <taxon>Bacteria</taxon>
        <taxon>Pseudomonadati</taxon>
        <taxon>Pseudomonadota</taxon>
        <taxon>Gammaproteobacteria</taxon>
        <taxon>Lysobacterales</taxon>
        <taxon>Rhodanobacteraceae</taxon>
        <taxon>Rhodanobacter</taxon>
    </lineage>
</organism>
<evidence type="ECO:0000313" key="3">
    <source>
        <dbReference type="Proteomes" id="UP001596111"/>
    </source>
</evidence>
<name>A0ABW0SZ80_9GAMM</name>
<dbReference type="Gene3D" id="2.40.180.10">
    <property type="entry name" value="Catalase core domain"/>
    <property type="match status" value="1"/>
</dbReference>
<proteinExistence type="predicted"/>
<gene>
    <name evidence="2" type="ORF">ACFPPB_14835</name>
</gene>
<dbReference type="SUPFAM" id="SSF56634">
    <property type="entry name" value="Heme-dependent catalase-like"/>
    <property type="match status" value="1"/>
</dbReference>
<comment type="caution">
    <text evidence="2">The sequence shown here is derived from an EMBL/GenBank/DDBJ whole genome shotgun (WGS) entry which is preliminary data.</text>
</comment>
<protein>
    <submittedName>
        <fullName evidence="2">Uncharacterized protein</fullName>
    </submittedName>
</protein>
<evidence type="ECO:0000313" key="2">
    <source>
        <dbReference type="EMBL" id="MFC5582394.1"/>
    </source>
</evidence>
<dbReference type="RefSeq" id="WP_377328436.1">
    <property type="nucleotide sequence ID" value="NZ_JBHSNG010000018.1"/>
</dbReference>
<keyword evidence="3" id="KW-1185">Reference proteome</keyword>
<accession>A0ABW0SZ80</accession>
<sequence length="170" mass="18334">MSSPMSASPLHHDSSLEKLEDGDTQTIDALLEVLRTINETTFSRSAVASGRPRVPLCTDLTSMPIEDASVEWSQDRRPYIAVARIIVAEQSAWSEVCSAASDGGMAFSPRHARCGNQPLGTLARARKAAYEVKSKGQFFTSFAQTNRCHCEGCKVPGSVHCGTSRITDAS</sequence>